<comment type="caution">
    <text evidence="2">The sequence shown here is derived from an EMBL/GenBank/DDBJ whole genome shotgun (WGS) entry which is preliminary data.</text>
</comment>
<dbReference type="InterPro" id="IPR015947">
    <property type="entry name" value="PUA-like_sf"/>
</dbReference>
<dbReference type="Proteomes" id="UP000076744">
    <property type="component" value="Unassembled WGS sequence"/>
</dbReference>
<evidence type="ECO:0000313" key="3">
    <source>
        <dbReference type="Proteomes" id="UP000076744"/>
    </source>
</evidence>
<dbReference type="EMBL" id="AZHB01000022">
    <property type="protein sequence ID" value="OAA56410.1"/>
    <property type="molecule type" value="Genomic_DNA"/>
</dbReference>
<accession>A0A167P906</accession>
<dbReference type="AlphaFoldDB" id="A0A167P906"/>
<dbReference type="SUPFAM" id="SSF88697">
    <property type="entry name" value="PUA domain-like"/>
    <property type="match status" value="1"/>
</dbReference>
<organism evidence="2 3">
    <name type="scientific">Cordyceps fumosorosea (strain ARSEF 2679)</name>
    <name type="common">Isaria fumosorosea</name>
    <dbReference type="NCBI Taxonomy" id="1081104"/>
    <lineage>
        <taxon>Eukaryota</taxon>
        <taxon>Fungi</taxon>
        <taxon>Dikarya</taxon>
        <taxon>Ascomycota</taxon>
        <taxon>Pezizomycotina</taxon>
        <taxon>Sordariomycetes</taxon>
        <taxon>Hypocreomycetidae</taxon>
        <taxon>Hypocreales</taxon>
        <taxon>Cordycipitaceae</taxon>
        <taxon>Cordyceps</taxon>
    </lineage>
</organism>
<dbReference type="SUPFAM" id="SSF53187">
    <property type="entry name" value="Zn-dependent exopeptidases"/>
    <property type="match status" value="1"/>
</dbReference>
<feature type="region of interest" description="Disordered" evidence="1">
    <location>
        <begin position="1"/>
        <end position="50"/>
    </location>
</feature>
<proteinExistence type="predicted"/>
<gene>
    <name evidence="2" type="ORF">ISF_07478</name>
</gene>
<name>A0A167P906_CORFA</name>
<dbReference type="GeneID" id="30023770"/>
<keyword evidence="3" id="KW-1185">Reference proteome</keyword>
<dbReference type="RefSeq" id="XP_018701677.1">
    <property type="nucleotide sequence ID" value="XM_018851081.1"/>
</dbReference>
<sequence length="345" mass="36765">MAPRTSPKPAASSKQTTLGPHLIRSGSAKSTSSTATTARKKLSATTQNASDSRVETDVLLAILPVHLRNIASKHKNHEYRKYRLQDGVERLWFYETRGTKGDPGRAAITHIATIPPTTRHTPGSVPEEPEGIGNADFNAGLKQSRYGYPILGMHELAKPITLEEMKTSWGLPAPMGWSYVRRGLWESQWGDEEGREERLKKFTGALLDAACAVNLVNNVPVVPSKSHNVIGTIPSQVADEVVIVGTHRDGCCGSRRTWTGCAPRPSPTSTSSSPPPGPSSTPRPARCCTARVPSPSAPGRSVLDVWGGHVDPAGGRDAVRFQGLPCVATMDVGFSPGVGDAGVSV</sequence>
<feature type="compositionally biased region" description="Low complexity" evidence="1">
    <location>
        <begin position="25"/>
        <end position="37"/>
    </location>
</feature>
<reference evidence="2 3" key="1">
    <citation type="journal article" date="2016" name="Genome Biol. Evol.">
        <title>Divergent and convergent evolution of fungal pathogenicity.</title>
        <authorList>
            <person name="Shang Y."/>
            <person name="Xiao G."/>
            <person name="Zheng P."/>
            <person name="Cen K."/>
            <person name="Zhan S."/>
            <person name="Wang C."/>
        </authorList>
    </citation>
    <scope>NUCLEOTIDE SEQUENCE [LARGE SCALE GENOMIC DNA]</scope>
    <source>
        <strain evidence="2 3">ARSEF 2679</strain>
    </source>
</reference>
<feature type="region of interest" description="Disordered" evidence="1">
    <location>
        <begin position="255"/>
        <end position="285"/>
    </location>
</feature>
<evidence type="ECO:0000256" key="1">
    <source>
        <dbReference type="SAM" id="MobiDB-lite"/>
    </source>
</evidence>
<dbReference type="OrthoDB" id="2149705at2759"/>
<evidence type="ECO:0000313" key="2">
    <source>
        <dbReference type="EMBL" id="OAA56410.1"/>
    </source>
</evidence>
<protein>
    <submittedName>
        <fullName evidence="2">PUA-like domain protein</fullName>
    </submittedName>
</protein>